<name>A0AAD6TE12_9AGAR</name>
<sequence length="408" mass="43212">MHFSTVLARSPASILSHLSGLSKLYPNRVLFFALSPNVPPSDLAQLVQKLTAFSPQTIGCLSAPLPGYPHALVSCSFAVLDSHSCIPFRSQIPGTVSPQVGRRHSFRQKGAQTDVFEGDMPSGTVDWANVWDQSLTANELPTGLQTLSPDEVGSIIYFSDAAPEGLSNALAGFPSATKLGLFAASTPFITGRPVTLFQGDKIYGSGAVGVALKSTKVRASVQFLGMKALSSPMTVTQAEGNLVISLDKKNPTQLLLSAVRASGIESASLKDNDEFSLATLEAGEPHQMCNIMSGDPSRGTIALRSMSAPSVGAQVQFFHRPKSANVSIPREITHPSSSRHMLGFMACPELQQYANLEEATDGVAVVLQDTFLAASEGGFISSRTWEGTSETPWSCAIPGGLATLSWNI</sequence>
<gene>
    <name evidence="2" type="ORF">C8F04DRAFT_1207163</name>
</gene>
<reference evidence="2" key="1">
    <citation type="submission" date="2023-03" db="EMBL/GenBank/DDBJ databases">
        <title>Massive genome expansion in bonnet fungi (Mycena s.s.) driven by repeated elements and novel gene families across ecological guilds.</title>
        <authorList>
            <consortium name="Lawrence Berkeley National Laboratory"/>
            <person name="Harder C.B."/>
            <person name="Miyauchi S."/>
            <person name="Viragh M."/>
            <person name="Kuo A."/>
            <person name="Thoen E."/>
            <person name="Andreopoulos B."/>
            <person name="Lu D."/>
            <person name="Skrede I."/>
            <person name="Drula E."/>
            <person name="Henrissat B."/>
            <person name="Morin E."/>
            <person name="Kohler A."/>
            <person name="Barry K."/>
            <person name="LaButti K."/>
            <person name="Morin E."/>
            <person name="Salamov A."/>
            <person name="Lipzen A."/>
            <person name="Mereny Z."/>
            <person name="Hegedus B."/>
            <person name="Baldrian P."/>
            <person name="Stursova M."/>
            <person name="Weitz H."/>
            <person name="Taylor A."/>
            <person name="Grigoriev I.V."/>
            <person name="Nagy L.G."/>
            <person name="Martin F."/>
            <person name="Kauserud H."/>
        </authorList>
    </citation>
    <scope>NUCLEOTIDE SEQUENCE</scope>
    <source>
        <strain evidence="2">CBHHK200</strain>
    </source>
</reference>
<proteinExistence type="predicted"/>
<accession>A0AAD6TE12</accession>
<dbReference type="InterPro" id="IPR013702">
    <property type="entry name" value="FIST_domain_N"/>
</dbReference>
<dbReference type="EMBL" id="JARJCM010000008">
    <property type="protein sequence ID" value="KAJ7043952.1"/>
    <property type="molecule type" value="Genomic_DNA"/>
</dbReference>
<dbReference type="AlphaFoldDB" id="A0AAD6TE12"/>
<organism evidence="2 3">
    <name type="scientific">Mycena alexandri</name>
    <dbReference type="NCBI Taxonomy" id="1745969"/>
    <lineage>
        <taxon>Eukaryota</taxon>
        <taxon>Fungi</taxon>
        <taxon>Dikarya</taxon>
        <taxon>Basidiomycota</taxon>
        <taxon>Agaricomycotina</taxon>
        <taxon>Agaricomycetes</taxon>
        <taxon>Agaricomycetidae</taxon>
        <taxon>Agaricales</taxon>
        <taxon>Marasmiineae</taxon>
        <taxon>Mycenaceae</taxon>
        <taxon>Mycena</taxon>
    </lineage>
</organism>
<evidence type="ECO:0000259" key="1">
    <source>
        <dbReference type="Pfam" id="PF08495"/>
    </source>
</evidence>
<dbReference type="Pfam" id="PF08495">
    <property type="entry name" value="FIST"/>
    <property type="match status" value="1"/>
</dbReference>
<dbReference type="Proteomes" id="UP001218188">
    <property type="component" value="Unassembled WGS sequence"/>
</dbReference>
<evidence type="ECO:0000313" key="3">
    <source>
        <dbReference type="Proteomes" id="UP001218188"/>
    </source>
</evidence>
<protein>
    <recommendedName>
        <fullName evidence="1">FIST domain-containing protein</fullName>
    </recommendedName>
</protein>
<feature type="domain" description="FIST" evidence="1">
    <location>
        <begin position="29"/>
        <end position="249"/>
    </location>
</feature>
<evidence type="ECO:0000313" key="2">
    <source>
        <dbReference type="EMBL" id="KAJ7043952.1"/>
    </source>
</evidence>
<keyword evidence="3" id="KW-1185">Reference proteome</keyword>
<comment type="caution">
    <text evidence="2">The sequence shown here is derived from an EMBL/GenBank/DDBJ whole genome shotgun (WGS) entry which is preliminary data.</text>
</comment>